<comment type="similarity">
    <text evidence="1">Belongs to the peptidase C40 family.</text>
</comment>
<dbReference type="OrthoDB" id="9807055at2"/>
<evidence type="ECO:0000256" key="4">
    <source>
        <dbReference type="ARBA" id="ARBA00022807"/>
    </source>
</evidence>
<evidence type="ECO:0000256" key="1">
    <source>
        <dbReference type="ARBA" id="ARBA00007074"/>
    </source>
</evidence>
<evidence type="ECO:0000259" key="5">
    <source>
        <dbReference type="PROSITE" id="PS51935"/>
    </source>
</evidence>
<name>A0A1M6F742_9FLAO</name>
<dbReference type="PANTHER" id="PTHR47053">
    <property type="entry name" value="MUREIN DD-ENDOPEPTIDASE MEPH-RELATED"/>
    <property type="match status" value="1"/>
</dbReference>
<dbReference type="EMBL" id="FQYX01000008">
    <property type="protein sequence ID" value="SHI93409.1"/>
    <property type="molecule type" value="Genomic_DNA"/>
</dbReference>
<dbReference type="InterPro" id="IPR038765">
    <property type="entry name" value="Papain-like_cys_pep_sf"/>
</dbReference>
<keyword evidence="2" id="KW-0645">Protease</keyword>
<dbReference type="Proteomes" id="UP000184231">
    <property type="component" value="Unassembled WGS sequence"/>
</dbReference>
<dbReference type="InterPro" id="IPR000064">
    <property type="entry name" value="NLP_P60_dom"/>
</dbReference>
<dbReference type="PANTHER" id="PTHR47053:SF1">
    <property type="entry name" value="MUREIN DD-ENDOPEPTIDASE MEPH-RELATED"/>
    <property type="match status" value="1"/>
</dbReference>
<evidence type="ECO:0000313" key="6">
    <source>
        <dbReference type="EMBL" id="SHI93409.1"/>
    </source>
</evidence>
<dbReference type="Pfam" id="PF00877">
    <property type="entry name" value="NLPC_P60"/>
    <property type="match status" value="1"/>
</dbReference>
<proteinExistence type="inferred from homology"/>
<organism evidence="6 7">
    <name type="scientific">Arenibacter nanhaiticus</name>
    <dbReference type="NCBI Taxonomy" id="558155"/>
    <lineage>
        <taxon>Bacteria</taxon>
        <taxon>Pseudomonadati</taxon>
        <taxon>Bacteroidota</taxon>
        <taxon>Flavobacteriia</taxon>
        <taxon>Flavobacteriales</taxon>
        <taxon>Flavobacteriaceae</taxon>
        <taxon>Arenibacter</taxon>
    </lineage>
</organism>
<protein>
    <submittedName>
        <fullName evidence="6">NlpC/P60 family protein</fullName>
    </submittedName>
</protein>
<evidence type="ECO:0000256" key="3">
    <source>
        <dbReference type="ARBA" id="ARBA00022801"/>
    </source>
</evidence>
<reference evidence="6 7" key="1">
    <citation type="submission" date="2016-11" db="EMBL/GenBank/DDBJ databases">
        <authorList>
            <person name="Jaros S."/>
            <person name="Januszkiewicz K."/>
            <person name="Wedrychowicz H."/>
        </authorList>
    </citation>
    <scope>NUCLEOTIDE SEQUENCE [LARGE SCALE GENOMIC DNA]</scope>
    <source>
        <strain evidence="6 7">CGMCC 1.8863</strain>
    </source>
</reference>
<dbReference type="SUPFAM" id="SSF54001">
    <property type="entry name" value="Cysteine proteinases"/>
    <property type="match status" value="1"/>
</dbReference>
<dbReference type="GO" id="GO:0008234">
    <property type="term" value="F:cysteine-type peptidase activity"/>
    <property type="evidence" value="ECO:0007669"/>
    <property type="project" value="UniProtKB-KW"/>
</dbReference>
<evidence type="ECO:0000256" key="2">
    <source>
        <dbReference type="ARBA" id="ARBA00022670"/>
    </source>
</evidence>
<dbReference type="AlphaFoldDB" id="A0A1M6F742"/>
<keyword evidence="7" id="KW-1185">Reference proteome</keyword>
<keyword evidence="3" id="KW-0378">Hydrolase</keyword>
<dbReference type="STRING" id="558155.SAMN04487911_10817"/>
<dbReference type="PROSITE" id="PS51935">
    <property type="entry name" value="NLPC_P60"/>
    <property type="match status" value="1"/>
</dbReference>
<dbReference type="InterPro" id="IPR051202">
    <property type="entry name" value="Peptidase_C40"/>
</dbReference>
<gene>
    <name evidence="6" type="ORF">SAMN04487911_10817</name>
</gene>
<keyword evidence="4" id="KW-0788">Thiol protease</keyword>
<dbReference type="PROSITE" id="PS51257">
    <property type="entry name" value="PROKAR_LIPOPROTEIN"/>
    <property type="match status" value="1"/>
</dbReference>
<feature type="domain" description="NlpC/P60" evidence="5">
    <location>
        <begin position="59"/>
        <end position="186"/>
    </location>
</feature>
<accession>A0A1M6F742</accession>
<dbReference type="Gene3D" id="3.90.1720.10">
    <property type="entry name" value="endopeptidase domain like (from Nostoc punctiforme)"/>
    <property type="match status" value="1"/>
</dbReference>
<evidence type="ECO:0000313" key="7">
    <source>
        <dbReference type="Proteomes" id="UP000184231"/>
    </source>
</evidence>
<dbReference type="RefSeq" id="WP_072763991.1">
    <property type="nucleotide sequence ID" value="NZ_FQYX01000008.1"/>
</dbReference>
<dbReference type="GO" id="GO:0006508">
    <property type="term" value="P:proteolysis"/>
    <property type="evidence" value="ECO:0007669"/>
    <property type="project" value="UniProtKB-KW"/>
</dbReference>
<sequence>MKHQHLSLLLIILLASCGVSKRGATQSDERKISVAASIPSLEEHNEMVLAPEEIKDVVPKITDQVINTALSYSGVNYRYGGTNSNGMDCSGLMYVSFGQHDISLPRSSYQMAEHGETIPLDEINKGDLVFFKTSRKSRKINHVGLVVAVEGNDVQFIHSSTSRGVIISSLREGFWNHAFVKAARVL</sequence>